<proteinExistence type="predicted"/>
<sequence>MLLVQRRDGDLLSWQFPAGVVKPEKSAARVAIQETKIETAVDAGAPQEIGARVHPVTNVYCRYFLCEYLAGEATNLDIVENASVLWAPIEALARFIPLANIFPPVLDALGART</sequence>
<dbReference type="EMBL" id="AP012204">
    <property type="protein sequence ID" value="BAK33757.1"/>
    <property type="molecule type" value="Genomic_DNA"/>
</dbReference>
<protein>
    <recommendedName>
        <fullName evidence="1">Nudix hydrolase domain-containing protein</fullName>
    </recommendedName>
</protein>
<dbReference type="Gene3D" id="3.90.79.10">
    <property type="entry name" value="Nucleoside Triphosphate Pyrophosphohydrolase"/>
    <property type="match status" value="1"/>
</dbReference>
<gene>
    <name evidence="2" type="ordered locus">MLP_07430</name>
</gene>
<feature type="domain" description="Nudix hydrolase" evidence="1">
    <location>
        <begin position="1"/>
        <end position="110"/>
    </location>
</feature>
<dbReference type="InterPro" id="IPR000086">
    <property type="entry name" value="NUDIX_hydrolase_dom"/>
</dbReference>
<evidence type="ECO:0000313" key="2">
    <source>
        <dbReference type="EMBL" id="BAK33757.1"/>
    </source>
</evidence>
<dbReference type="SUPFAM" id="SSF55811">
    <property type="entry name" value="Nudix"/>
    <property type="match status" value="1"/>
</dbReference>
<reference evidence="2 3" key="1">
    <citation type="submission" date="2011-05" db="EMBL/GenBank/DDBJ databases">
        <title>Whole genome sequence of Microlunatus phosphovorus NM-1.</title>
        <authorList>
            <person name="Hosoyama A."/>
            <person name="Sasaki K."/>
            <person name="Harada T."/>
            <person name="Igarashi R."/>
            <person name="Kawakoshi A."/>
            <person name="Sasagawa M."/>
            <person name="Fukada J."/>
            <person name="Nakamura S."/>
            <person name="Katano Y."/>
            <person name="Hanada S."/>
            <person name="Kamagata Y."/>
            <person name="Nakamura N."/>
            <person name="Yamazaki S."/>
            <person name="Fujita N."/>
        </authorList>
    </citation>
    <scope>NUCLEOTIDE SEQUENCE [LARGE SCALE GENOMIC DNA]</scope>
    <source>
        <strain evidence="3">ATCC 700054 / DSM 10555 / JCM 9379 / NBRC 101784 / NCIMB 13414 / VKM Ac-1990 / NM-1</strain>
    </source>
</reference>
<dbReference type="Proteomes" id="UP000007947">
    <property type="component" value="Chromosome"/>
</dbReference>
<dbReference type="InterPro" id="IPR015797">
    <property type="entry name" value="NUDIX_hydrolase-like_dom_sf"/>
</dbReference>
<evidence type="ECO:0000313" key="3">
    <source>
        <dbReference type="Proteomes" id="UP000007947"/>
    </source>
</evidence>
<evidence type="ECO:0000259" key="1">
    <source>
        <dbReference type="PROSITE" id="PS51462"/>
    </source>
</evidence>
<name>F5XL69_MICPN</name>
<dbReference type="eggNOG" id="COG0494">
    <property type="taxonomic scope" value="Bacteria"/>
</dbReference>
<accession>F5XL69</accession>
<organism evidence="2 3">
    <name type="scientific">Microlunatus phosphovorus (strain ATCC 700054 / DSM 10555 / JCM 9379 / NBRC 101784 / NCIMB 13414 / VKM Ac-1990 / NM-1)</name>
    <dbReference type="NCBI Taxonomy" id="1032480"/>
    <lineage>
        <taxon>Bacteria</taxon>
        <taxon>Bacillati</taxon>
        <taxon>Actinomycetota</taxon>
        <taxon>Actinomycetes</taxon>
        <taxon>Propionibacteriales</taxon>
        <taxon>Propionibacteriaceae</taxon>
        <taxon>Microlunatus</taxon>
    </lineage>
</organism>
<dbReference type="Pfam" id="PF00293">
    <property type="entry name" value="NUDIX"/>
    <property type="match status" value="1"/>
</dbReference>
<dbReference type="AlphaFoldDB" id="F5XL69"/>
<dbReference type="HOGENOM" id="CLU_2130609_0_0_11"/>
<dbReference type="CDD" id="cd02883">
    <property type="entry name" value="NUDIX_Hydrolase"/>
    <property type="match status" value="1"/>
</dbReference>
<dbReference type="KEGG" id="mph:MLP_07430"/>
<dbReference type="PROSITE" id="PS51462">
    <property type="entry name" value="NUDIX"/>
    <property type="match status" value="1"/>
</dbReference>
<keyword evidence="3" id="KW-1185">Reference proteome</keyword>
<dbReference type="STRING" id="1032480.MLP_07430"/>